<sequence length="92" mass="10309">MATQIEQAGDTVDVVVLDAAVLLEAGWRNQCDRLVFVEVPLAARQERVRARGWSEDELQRREASQWPLDRKRSAADFVVDHSATSDAAVMEV</sequence>
<dbReference type="Gene3D" id="3.40.50.300">
    <property type="entry name" value="P-loop containing nucleotide triphosphate hydrolases"/>
    <property type="match status" value="1"/>
</dbReference>
<protein>
    <submittedName>
        <fullName evidence="4">Dephospho-CoA kinase</fullName>
    </submittedName>
</protein>
<dbReference type="GO" id="GO:0004140">
    <property type="term" value="F:dephospho-CoA kinase activity"/>
    <property type="evidence" value="ECO:0007669"/>
    <property type="project" value="InterPro"/>
</dbReference>
<dbReference type="PROSITE" id="PS51219">
    <property type="entry name" value="DPCK"/>
    <property type="match status" value="1"/>
</dbReference>
<dbReference type="InterPro" id="IPR027417">
    <property type="entry name" value="P-loop_NTPase"/>
</dbReference>
<reference evidence="4 5" key="1">
    <citation type="submission" date="2019-11" db="EMBL/GenBank/DDBJ databases">
        <title>Growth characteristics of pneumococcus vary with the chemical composition of the capsule and with environmental conditions.</title>
        <authorList>
            <person name="Tothpal A."/>
            <person name="Desobry K."/>
            <person name="Joshi S."/>
            <person name="Wyllie A.L."/>
            <person name="Weinberger D.M."/>
        </authorList>
    </citation>
    <scope>NUCLEOTIDE SEQUENCE [LARGE SCALE GENOMIC DNA]</scope>
    <source>
        <strain evidence="5">pnumococcus22F</strain>
    </source>
</reference>
<dbReference type="Pfam" id="PF01121">
    <property type="entry name" value="CoaE"/>
    <property type="match status" value="1"/>
</dbReference>
<keyword evidence="3" id="KW-0067">ATP-binding</keyword>
<organism evidence="4 5">
    <name type="scientific">Streptococcus pneumoniae</name>
    <dbReference type="NCBI Taxonomy" id="1313"/>
    <lineage>
        <taxon>Bacteria</taxon>
        <taxon>Bacillati</taxon>
        <taxon>Bacillota</taxon>
        <taxon>Bacilli</taxon>
        <taxon>Lactobacillales</taxon>
        <taxon>Streptococcaceae</taxon>
        <taxon>Streptococcus</taxon>
    </lineage>
</organism>
<name>A0A6G2D679_STREE</name>
<dbReference type="Proteomes" id="UP000474228">
    <property type="component" value="Unassembled WGS sequence"/>
</dbReference>
<keyword evidence="2 4" id="KW-0808">Transferase</keyword>
<accession>A0A6G2D679</accession>
<evidence type="ECO:0000256" key="1">
    <source>
        <dbReference type="ARBA" id="ARBA00022741"/>
    </source>
</evidence>
<evidence type="ECO:0000313" key="4">
    <source>
        <dbReference type="EMBL" id="MTV64350.1"/>
    </source>
</evidence>
<dbReference type="EMBL" id="WNHJ01000617">
    <property type="protein sequence ID" value="MTV64350.1"/>
    <property type="molecule type" value="Genomic_DNA"/>
</dbReference>
<dbReference type="GO" id="GO:0015937">
    <property type="term" value="P:coenzyme A biosynthetic process"/>
    <property type="evidence" value="ECO:0007669"/>
    <property type="project" value="InterPro"/>
</dbReference>
<dbReference type="InterPro" id="IPR001977">
    <property type="entry name" value="Depp_CoAkinase"/>
</dbReference>
<comment type="caution">
    <text evidence="4">The sequence shown here is derived from an EMBL/GenBank/DDBJ whole genome shotgun (WGS) entry which is preliminary data.</text>
</comment>
<keyword evidence="2 4" id="KW-0418">Kinase</keyword>
<evidence type="ECO:0000256" key="2">
    <source>
        <dbReference type="ARBA" id="ARBA00022777"/>
    </source>
</evidence>
<proteinExistence type="predicted"/>
<dbReference type="AlphaFoldDB" id="A0A6G2D679"/>
<gene>
    <name evidence="4" type="ORF">GM539_13525</name>
</gene>
<dbReference type="SUPFAM" id="SSF52540">
    <property type="entry name" value="P-loop containing nucleoside triphosphate hydrolases"/>
    <property type="match status" value="1"/>
</dbReference>
<dbReference type="PANTHER" id="PTHR10695:SF46">
    <property type="entry name" value="BIFUNCTIONAL COENZYME A SYNTHASE-RELATED"/>
    <property type="match status" value="1"/>
</dbReference>
<evidence type="ECO:0000313" key="5">
    <source>
        <dbReference type="Proteomes" id="UP000474228"/>
    </source>
</evidence>
<evidence type="ECO:0000256" key="3">
    <source>
        <dbReference type="ARBA" id="ARBA00022840"/>
    </source>
</evidence>
<dbReference type="PANTHER" id="PTHR10695">
    <property type="entry name" value="DEPHOSPHO-COA KINASE-RELATED"/>
    <property type="match status" value="1"/>
</dbReference>
<keyword evidence="1" id="KW-0547">Nucleotide-binding</keyword>
<feature type="non-terminal residue" evidence="4">
    <location>
        <position position="92"/>
    </location>
</feature>
<dbReference type="GO" id="GO:0005524">
    <property type="term" value="F:ATP binding"/>
    <property type="evidence" value="ECO:0007669"/>
    <property type="project" value="UniProtKB-KW"/>
</dbReference>